<sequence>MLTGEVKTWKEIYPSSSLKNIQVVFDNKNSSTVRFAVDSICKGKKLSKDLKALNNNQEVIDFVAQNSHAIGVIGVNWLGNRSDTTNLSFRNEIRVMSVSEDDIATKDNSYKPYQAYLFYGDYPLTRSIYILLNDPRNALPWGFASFLTSDKGQRIILKSGLVPATQPVRVVDIKDE</sequence>
<reference evidence="3" key="1">
    <citation type="submission" date="2019-08" db="EMBL/GenBank/DDBJ databases">
        <authorList>
            <person name="Kucharzyk K."/>
            <person name="Murdoch R.W."/>
            <person name="Higgins S."/>
            <person name="Loffler F."/>
        </authorList>
    </citation>
    <scope>NUCLEOTIDE SEQUENCE</scope>
</reference>
<evidence type="ECO:0000256" key="1">
    <source>
        <dbReference type="ARBA" id="ARBA00022729"/>
    </source>
</evidence>
<dbReference type="PANTHER" id="PTHR30570:SF1">
    <property type="entry name" value="PHOSPHATE-BINDING PROTEIN PSTS"/>
    <property type="match status" value="1"/>
</dbReference>
<comment type="caution">
    <text evidence="3">The sequence shown here is derived from an EMBL/GenBank/DDBJ whole genome shotgun (WGS) entry which is preliminary data.</text>
</comment>
<dbReference type="AlphaFoldDB" id="A0A644ZGJ3"/>
<accession>A0A644ZGJ3</accession>
<dbReference type="Gene3D" id="3.40.190.10">
    <property type="entry name" value="Periplasmic binding protein-like II"/>
    <property type="match status" value="2"/>
</dbReference>
<dbReference type="InterPro" id="IPR050811">
    <property type="entry name" value="Phosphate_ABC_transporter"/>
</dbReference>
<proteinExistence type="predicted"/>
<protein>
    <recommendedName>
        <fullName evidence="2">PBP domain-containing protein</fullName>
    </recommendedName>
</protein>
<dbReference type="PANTHER" id="PTHR30570">
    <property type="entry name" value="PERIPLASMIC PHOSPHATE BINDING COMPONENT OF PHOSPHATE ABC TRANSPORTER"/>
    <property type="match status" value="1"/>
</dbReference>
<dbReference type="EMBL" id="VSSQ01008825">
    <property type="protein sequence ID" value="MPM39956.1"/>
    <property type="molecule type" value="Genomic_DNA"/>
</dbReference>
<evidence type="ECO:0000259" key="2">
    <source>
        <dbReference type="Pfam" id="PF12849"/>
    </source>
</evidence>
<name>A0A644ZGJ3_9ZZZZ</name>
<dbReference type="InterPro" id="IPR024370">
    <property type="entry name" value="PBP_domain"/>
</dbReference>
<organism evidence="3">
    <name type="scientific">bioreactor metagenome</name>
    <dbReference type="NCBI Taxonomy" id="1076179"/>
    <lineage>
        <taxon>unclassified sequences</taxon>
        <taxon>metagenomes</taxon>
        <taxon>ecological metagenomes</taxon>
    </lineage>
</organism>
<keyword evidence="1" id="KW-0732">Signal</keyword>
<gene>
    <name evidence="3" type="ORF">SDC9_86592</name>
</gene>
<dbReference type="Pfam" id="PF12849">
    <property type="entry name" value="PBP_like_2"/>
    <property type="match status" value="1"/>
</dbReference>
<dbReference type="SUPFAM" id="SSF53850">
    <property type="entry name" value="Periplasmic binding protein-like II"/>
    <property type="match status" value="1"/>
</dbReference>
<evidence type="ECO:0000313" key="3">
    <source>
        <dbReference type="EMBL" id="MPM39956.1"/>
    </source>
</evidence>
<feature type="domain" description="PBP" evidence="2">
    <location>
        <begin position="2"/>
        <end position="151"/>
    </location>
</feature>